<sequence>MTYFDIQEAVLQRWNDQPSRNQWLVHGCYWELVVTSLVGDRSPSNPPSEAYVTATLHHHLKRHGAPLVAPYSKVLSSMADAEVEAEVTLSGHVRDVFSVAFSQCRDAYLNVVLKDTIKDRVAEFFEEWEEWEGYP</sequence>
<organism evidence="1">
    <name type="scientific">Siphoviridae sp. ctDyb2</name>
    <dbReference type="NCBI Taxonomy" id="2826201"/>
    <lineage>
        <taxon>Viruses</taxon>
        <taxon>Duplodnaviria</taxon>
        <taxon>Heunggongvirae</taxon>
        <taxon>Uroviricota</taxon>
        <taxon>Caudoviricetes</taxon>
    </lineage>
</organism>
<dbReference type="EMBL" id="BK014875">
    <property type="protein sequence ID" value="DAD79943.1"/>
    <property type="molecule type" value="Genomic_DNA"/>
</dbReference>
<proteinExistence type="predicted"/>
<reference evidence="1" key="1">
    <citation type="journal article" date="2021" name="Proc. Natl. Acad. Sci. U.S.A.">
        <title>A Catalog of Tens of Thousands of Viruses from Human Metagenomes Reveals Hidden Associations with Chronic Diseases.</title>
        <authorList>
            <person name="Tisza M.J."/>
            <person name="Buck C.B."/>
        </authorList>
    </citation>
    <scope>NUCLEOTIDE SEQUENCE</scope>
    <source>
        <strain evidence="1">CtDyb2</strain>
    </source>
</reference>
<protein>
    <submittedName>
        <fullName evidence="1">Uncharacterized protein</fullName>
    </submittedName>
</protein>
<evidence type="ECO:0000313" key="1">
    <source>
        <dbReference type="EMBL" id="DAD79943.1"/>
    </source>
</evidence>
<name>A0A8S5MCY9_9CAUD</name>
<accession>A0A8S5MCY9</accession>